<dbReference type="EMBL" id="BPVZ01000421">
    <property type="protein sequence ID" value="GKV51006.1"/>
    <property type="molecule type" value="Genomic_DNA"/>
</dbReference>
<keyword evidence="1" id="KW-1133">Transmembrane helix</keyword>
<protein>
    <submittedName>
        <fullName evidence="2">Uncharacterized protein</fullName>
    </submittedName>
</protein>
<reference evidence="2 3" key="1">
    <citation type="journal article" date="2021" name="Commun. Biol.">
        <title>The genome of Shorea leprosula (Dipterocarpaceae) highlights the ecological relevance of drought in aseasonal tropical rainforests.</title>
        <authorList>
            <person name="Ng K.K.S."/>
            <person name="Kobayashi M.J."/>
            <person name="Fawcett J.A."/>
            <person name="Hatakeyama M."/>
            <person name="Paape T."/>
            <person name="Ng C.H."/>
            <person name="Ang C.C."/>
            <person name="Tnah L.H."/>
            <person name="Lee C.T."/>
            <person name="Nishiyama T."/>
            <person name="Sese J."/>
            <person name="O'Brien M.J."/>
            <person name="Copetti D."/>
            <person name="Mohd Noor M.I."/>
            <person name="Ong R.C."/>
            <person name="Putra M."/>
            <person name="Sireger I.Z."/>
            <person name="Indrioko S."/>
            <person name="Kosugi Y."/>
            <person name="Izuno A."/>
            <person name="Isagi Y."/>
            <person name="Lee S.L."/>
            <person name="Shimizu K.K."/>
        </authorList>
    </citation>
    <scope>NUCLEOTIDE SEQUENCE [LARGE SCALE GENOMIC DNA]</scope>
    <source>
        <strain evidence="2">214</strain>
    </source>
</reference>
<keyword evidence="3" id="KW-1185">Reference proteome</keyword>
<name>A0AAV5MLX5_9ROSI</name>
<gene>
    <name evidence="2" type="ORF">SLEP1_g57684</name>
</gene>
<accession>A0AAV5MLX5</accession>
<evidence type="ECO:0000256" key="1">
    <source>
        <dbReference type="SAM" id="Phobius"/>
    </source>
</evidence>
<evidence type="ECO:0000313" key="2">
    <source>
        <dbReference type="EMBL" id="GKV51006.1"/>
    </source>
</evidence>
<keyword evidence="1" id="KW-0812">Transmembrane</keyword>
<dbReference type="Proteomes" id="UP001054252">
    <property type="component" value="Unassembled WGS sequence"/>
</dbReference>
<sequence length="36" mass="4139">MLLMHPQPLQHNLSLIFSGEQLTTLIVTLFAFSSYF</sequence>
<proteinExistence type="predicted"/>
<dbReference type="AlphaFoldDB" id="A0AAV5MLX5"/>
<keyword evidence="1" id="KW-0472">Membrane</keyword>
<feature type="transmembrane region" description="Helical" evidence="1">
    <location>
        <begin position="12"/>
        <end position="32"/>
    </location>
</feature>
<organism evidence="2 3">
    <name type="scientific">Rubroshorea leprosula</name>
    <dbReference type="NCBI Taxonomy" id="152421"/>
    <lineage>
        <taxon>Eukaryota</taxon>
        <taxon>Viridiplantae</taxon>
        <taxon>Streptophyta</taxon>
        <taxon>Embryophyta</taxon>
        <taxon>Tracheophyta</taxon>
        <taxon>Spermatophyta</taxon>
        <taxon>Magnoliopsida</taxon>
        <taxon>eudicotyledons</taxon>
        <taxon>Gunneridae</taxon>
        <taxon>Pentapetalae</taxon>
        <taxon>rosids</taxon>
        <taxon>malvids</taxon>
        <taxon>Malvales</taxon>
        <taxon>Dipterocarpaceae</taxon>
        <taxon>Rubroshorea</taxon>
    </lineage>
</organism>
<evidence type="ECO:0000313" key="3">
    <source>
        <dbReference type="Proteomes" id="UP001054252"/>
    </source>
</evidence>
<comment type="caution">
    <text evidence="2">The sequence shown here is derived from an EMBL/GenBank/DDBJ whole genome shotgun (WGS) entry which is preliminary data.</text>
</comment>